<feature type="chain" id="PRO_5016376567" evidence="1">
    <location>
        <begin position="28"/>
        <end position="165"/>
    </location>
</feature>
<proteinExistence type="predicted"/>
<protein>
    <submittedName>
        <fullName evidence="2">Uncharacterized protein</fullName>
    </submittedName>
</protein>
<name>A0A2Z2NYM7_9GAMM</name>
<reference evidence="2 3" key="1">
    <citation type="submission" date="2016-12" db="EMBL/GenBank/DDBJ databases">
        <authorList>
            <person name="Song W.-J."/>
            <person name="Kurnit D.M."/>
        </authorList>
    </citation>
    <scope>NUCLEOTIDE SEQUENCE [LARGE SCALE GENOMIC DNA]</scope>
    <source>
        <strain evidence="2 3">IMCC3135</strain>
    </source>
</reference>
<dbReference type="EMBL" id="CP018632">
    <property type="protein sequence ID" value="ASJ76429.1"/>
    <property type="molecule type" value="Genomic_DNA"/>
</dbReference>
<accession>A0A2Z2NYM7</accession>
<keyword evidence="3" id="KW-1185">Reference proteome</keyword>
<dbReference type="Proteomes" id="UP000250079">
    <property type="component" value="Chromosome"/>
</dbReference>
<dbReference type="KEGG" id="gai:IMCC3135_31910"/>
<evidence type="ECO:0000313" key="3">
    <source>
        <dbReference type="Proteomes" id="UP000250079"/>
    </source>
</evidence>
<dbReference type="AlphaFoldDB" id="A0A2Z2NYM7"/>
<feature type="signal peptide" evidence="1">
    <location>
        <begin position="1"/>
        <end position="27"/>
    </location>
</feature>
<sequence>MSRLPFSLAASLSLSVLLTTVFQAAVAADTDAGPLDRPLVLPGDENLEQVTTLAPSVDLQNNPIQSQEQLRTVVEDEQEELEQLPHEQLVDKAEQGERAAQVVLGAEFAREATLLAFAPEAANAALSDAARWYSLAASRGFPGAPSLDQSGIRFFPIRIQREQRP</sequence>
<organism evidence="2 3">
    <name type="scientific">Granulosicoccus antarcticus IMCC3135</name>
    <dbReference type="NCBI Taxonomy" id="1192854"/>
    <lineage>
        <taxon>Bacteria</taxon>
        <taxon>Pseudomonadati</taxon>
        <taxon>Pseudomonadota</taxon>
        <taxon>Gammaproteobacteria</taxon>
        <taxon>Chromatiales</taxon>
        <taxon>Granulosicoccaceae</taxon>
        <taxon>Granulosicoccus</taxon>
    </lineage>
</organism>
<gene>
    <name evidence="2" type="ORF">IMCC3135_31910</name>
</gene>
<evidence type="ECO:0000313" key="2">
    <source>
        <dbReference type="EMBL" id="ASJ76429.1"/>
    </source>
</evidence>
<evidence type="ECO:0000256" key="1">
    <source>
        <dbReference type="SAM" id="SignalP"/>
    </source>
</evidence>
<keyword evidence="1" id="KW-0732">Signal</keyword>